<dbReference type="OrthoDB" id="6157060at2759"/>
<keyword evidence="3" id="KW-1185">Reference proteome</keyword>
<reference evidence="2" key="1">
    <citation type="submission" date="2018-11" db="EMBL/GenBank/DDBJ databases">
        <authorList>
            <person name="Alioto T."/>
            <person name="Alioto T."/>
        </authorList>
    </citation>
    <scope>NUCLEOTIDE SEQUENCE</scope>
</reference>
<dbReference type="Proteomes" id="UP000596742">
    <property type="component" value="Unassembled WGS sequence"/>
</dbReference>
<feature type="region of interest" description="Disordered" evidence="1">
    <location>
        <begin position="304"/>
        <end position="333"/>
    </location>
</feature>
<sequence length="442" mass="50528">MGDNLLFVPESSLQQPTTPIRQQLTSKASFHNLVSHWDLNNLESLGLFYAEKPVDINTLLDKSLSYNSQISHLSPNLNTFIIILERFLNFNVSLPGDYSEGEQREDRQARWTNEIESLGRCKIEADKVYKYEEFKVIDNETEIDNDLLCLFDSIMASVRDFYIDLKKFMVDIKLNCCTGGSYRELCRAFLKTCGLGSRYIRGRVYKFLCSITDLLDALKVCRNISDAYEGHYTTLFSTFAELCCLNAKLGIFKSDQSTWKNLGGLDKVISQPDIRLFKYGVFTKSSIDRKRVVSVVEVKKSRHHRDLDSSDSDGEACKSTSSVSSVRSRSSDTSENAPKIELLLNRAVLGQHAGELLLDLHKFVTKDCYTDQYKMPGMIVKGTMVFVTVLEISRQHYIKLAANKELEDGDKAIIYYSRPFNILNERDRNVLIESFVRLNNMQ</sequence>
<evidence type="ECO:0000313" key="2">
    <source>
        <dbReference type="EMBL" id="VDI33895.1"/>
    </source>
</evidence>
<proteinExistence type="predicted"/>
<organism evidence="2 3">
    <name type="scientific">Mytilus galloprovincialis</name>
    <name type="common">Mediterranean mussel</name>
    <dbReference type="NCBI Taxonomy" id="29158"/>
    <lineage>
        <taxon>Eukaryota</taxon>
        <taxon>Metazoa</taxon>
        <taxon>Spiralia</taxon>
        <taxon>Lophotrochozoa</taxon>
        <taxon>Mollusca</taxon>
        <taxon>Bivalvia</taxon>
        <taxon>Autobranchia</taxon>
        <taxon>Pteriomorphia</taxon>
        <taxon>Mytilida</taxon>
        <taxon>Mytiloidea</taxon>
        <taxon>Mytilidae</taxon>
        <taxon>Mytilinae</taxon>
        <taxon>Mytilus</taxon>
    </lineage>
</organism>
<dbReference type="AlphaFoldDB" id="A0A8B6EIK9"/>
<accession>A0A8B6EIK9</accession>
<name>A0A8B6EIK9_MYTGA</name>
<gene>
    <name evidence="2" type="ORF">MGAL_10B076426</name>
</gene>
<evidence type="ECO:0000256" key="1">
    <source>
        <dbReference type="SAM" id="MobiDB-lite"/>
    </source>
</evidence>
<evidence type="ECO:0000313" key="3">
    <source>
        <dbReference type="Proteomes" id="UP000596742"/>
    </source>
</evidence>
<protein>
    <submittedName>
        <fullName evidence="2">Uncharacterized protein</fullName>
    </submittedName>
</protein>
<dbReference type="EMBL" id="UYJE01005100">
    <property type="protein sequence ID" value="VDI33895.1"/>
    <property type="molecule type" value="Genomic_DNA"/>
</dbReference>
<feature type="compositionally biased region" description="Low complexity" evidence="1">
    <location>
        <begin position="319"/>
        <end position="333"/>
    </location>
</feature>
<comment type="caution">
    <text evidence="2">The sequence shown here is derived from an EMBL/GenBank/DDBJ whole genome shotgun (WGS) entry which is preliminary data.</text>
</comment>